<protein>
    <recommendedName>
        <fullName evidence="3">Phage tail assembly protein</fullName>
    </recommendedName>
</protein>
<proteinExistence type="predicted"/>
<organism evidence="1 2">
    <name type="scientific">Candidatus Thermofonsia Clade 3 bacterium</name>
    <dbReference type="NCBI Taxonomy" id="2364212"/>
    <lineage>
        <taxon>Bacteria</taxon>
        <taxon>Bacillati</taxon>
        <taxon>Chloroflexota</taxon>
        <taxon>Candidatus Thermofontia</taxon>
        <taxon>Candidatus Thermofonsia Clade 3</taxon>
    </lineage>
</organism>
<accession>A0A2M8QAU6</accession>
<reference evidence="1 2" key="1">
    <citation type="submission" date="2017-11" db="EMBL/GenBank/DDBJ databases">
        <title>Evolution of Phototrophy in the Chloroflexi Phylum Driven by Horizontal Gene Transfer.</title>
        <authorList>
            <person name="Ward L.M."/>
            <person name="Hemp J."/>
            <person name="Shih P.M."/>
            <person name="Mcglynn S.E."/>
            <person name="Fischer W."/>
        </authorList>
    </citation>
    <scope>NUCLEOTIDE SEQUENCE [LARGE SCALE GENOMIC DNA]</scope>
    <source>
        <strain evidence="1">JP3_7</strain>
    </source>
</reference>
<evidence type="ECO:0008006" key="3">
    <source>
        <dbReference type="Google" id="ProtNLM"/>
    </source>
</evidence>
<evidence type="ECO:0000313" key="2">
    <source>
        <dbReference type="Proteomes" id="UP000230790"/>
    </source>
</evidence>
<gene>
    <name evidence="1" type="ORF">CUN48_11330</name>
</gene>
<dbReference type="AlphaFoldDB" id="A0A2M8QAU6"/>
<name>A0A2M8QAU6_9CHLR</name>
<dbReference type="Proteomes" id="UP000230790">
    <property type="component" value="Unassembled WGS sequence"/>
</dbReference>
<dbReference type="EMBL" id="PGTN01000081">
    <property type="protein sequence ID" value="PJF46926.1"/>
    <property type="molecule type" value="Genomic_DNA"/>
</dbReference>
<evidence type="ECO:0000313" key="1">
    <source>
        <dbReference type="EMBL" id="PJF46926.1"/>
    </source>
</evidence>
<sequence>MRPQTEFPFTLPVGYVDQDGNVHKEGVMRLATAMDEIAPLRDLRVRANQAYLAIILLSRVIVRLGTLPTVTTGIIENLYAADLAYLQALYRQINETGKSLISLTCPECNARFEVDLAELGGA</sequence>
<comment type="caution">
    <text evidence="1">The sequence shown here is derived from an EMBL/GenBank/DDBJ whole genome shotgun (WGS) entry which is preliminary data.</text>
</comment>